<gene>
    <name evidence="5" type="ORF">H8B19_01840</name>
</gene>
<dbReference type="InterPro" id="IPR009057">
    <property type="entry name" value="Homeodomain-like_sf"/>
</dbReference>
<dbReference type="Proteomes" id="UP000601768">
    <property type="component" value="Unassembled WGS sequence"/>
</dbReference>
<dbReference type="PANTHER" id="PTHR40055:SF1">
    <property type="entry name" value="TRANSCRIPTIONAL REGULATOR YGIV-RELATED"/>
    <property type="match status" value="1"/>
</dbReference>
<evidence type="ECO:0000259" key="4">
    <source>
        <dbReference type="PROSITE" id="PS01124"/>
    </source>
</evidence>
<dbReference type="Pfam" id="PF06445">
    <property type="entry name" value="GyrI-like"/>
    <property type="match status" value="1"/>
</dbReference>
<evidence type="ECO:0000256" key="2">
    <source>
        <dbReference type="ARBA" id="ARBA00023125"/>
    </source>
</evidence>
<name>A0A8J6M2N6_9ALTE</name>
<dbReference type="GO" id="GO:0003700">
    <property type="term" value="F:DNA-binding transcription factor activity"/>
    <property type="evidence" value="ECO:0007669"/>
    <property type="project" value="InterPro"/>
</dbReference>
<feature type="domain" description="HTH araC/xylS-type" evidence="4">
    <location>
        <begin position="11"/>
        <end position="109"/>
    </location>
</feature>
<dbReference type="InterPro" id="IPR018060">
    <property type="entry name" value="HTH_AraC"/>
</dbReference>
<dbReference type="InterPro" id="IPR020449">
    <property type="entry name" value="Tscrpt_reg_AraC-type_HTH"/>
</dbReference>
<keyword evidence="2" id="KW-0238">DNA-binding</keyword>
<keyword evidence="6" id="KW-1185">Reference proteome</keyword>
<dbReference type="PRINTS" id="PR00032">
    <property type="entry name" value="HTHARAC"/>
</dbReference>
<organism evidence="5 6">
    <name type="scientific">Neptunicella marina</name>
    <dbReference type="NCBI Taxonomy" id="2125989"/>
    <lineage>
        <taxon>Bacteria</taxon>
        <taxon>Pseudomonadati</taxon>
        <taxon>Pseudomonadota</taxon>
        <taxon>Gammaproteobacteria</taxon>
        <taxon>Alteromonadales</taxon>
        <taxon>Alteromonadaceae</taxon>
        <taxon>Neptunicella</taxon>
    </lineage>
</organism>
<dbReference type="InterPro" id="IPR010499">
    <property type="entry name" value="AraC_E-bd"/>
</dbReference>
<accession>A0A8J6M2N6</accession>
<dbReference type="PROSITE" id="PS01124">
    <property type="entry name" value="HTH_ARAC_FAMILY_2"/>
    <property type="match status" value="1"/>
</dbReference>
<dbReference type="PROSITE" id="PS00041">
    <property type="entry name" value="HTH_ARAC_FAMILY_1"/>
    <property type="match status" value="1"/>
</dbReference>
<reference evidence="5" key="1">
    <citation type="journal article" date="2018" name="Int. J. Syst. Evol. Microbiol.">
        <title>Neptunicella marina gen. nov., sp. nov., isolated from surface seawater.</title>
        <authorList>
            <person name="Liu X."/>
            <person name="Lai Q."/>
            <person name="Du Y."/>
            <person name="Zhang X."/>
            <person name="Liu Z."/>
            <person name="Sun F."/>
            <person name="Shao Z."/>
        </authorList>
    </citation>
    <scope>NUCLEOTIDE SEQUENCE</scope>
    <source>
        <strain evidence="5">S27-2</strain>
    </source>
</reference>
<dbReference type="InterPro" id="IPR011256">
    <property type="entry name" value="Reg_factor_effector_dom_sf"/>
</dbReference>
<dbReference type="InterPro" id="IPR018062">
    <property type="entry name" value="HTH_AraC-typ_CS"/>
</dbReference>
<dbReference type="GO" id="GO:0043565">
    <property type="term" value="F:sequence-specific DNA binding"/>
    <property type="evidence" value="ECO:0007669"/>
    <property type="project" value="InterPro"/>
</dbReference>
<sequence length="282" mass="33007">MQVVSYLSRFEKVCAYINQHLEQPLRLSELCELAHLSEFHFHRQFSALTGMPLRQYIRLQRMHKAAFYLMYRNHSVQRISEMIGFENAESFSRAFKQQYAQSPTDYRKHANTVPVSVQKLRFTSQITEHKMQVEITELPSLTLAVIEHQGPQQHLPQSIAKLIQWRKKQGLSPDKSRTFNVFYHDPDDVNPAEYRIDVGVLTDISPEGSELKQKIIPAGRYACLRYMGAWHHMRSAVEYLYGEWLTESAEELADFPCFCERINLYPETPEHQLITDIYLPLA</sequence>
<dbReference type="InterPro" id="IPR050908">
    <property type="entry name" value="SmbC-like"/>
</dbReference>
<proteinExistence type="predicted"/>
<dbReference type="EMBL" id="JACNEP010000001">
    <property type="protein sequence ID" value="MBC3764601.1"/>
    <property type="molecule type" value="Genomic_DNA"/>
</dbReference>
<keyword evidence="1" id="KW-0805">Transcription regulation</keyword>
<dbReference type="SMART" id="SM00342">
    <property type="entry name" value="HTH_ARAC"/>
    <property type="match status" value="1"/>
</dbReference>
<dbReference type="InterPro" id="IPR029442">
    <property type="entry name" value="GyrI-like"/>
</dbReference>
<dbReference type="SMART" id="SM00871">
    <property type="entry name" value="AraC_E_bind"/>
    <property type="match status" value="1"/>
</dbReference>
<dbReference type="Pfam" id="PF12833">
    <property type="entry name" value="HTH_18"/>
    <property type="match status" value="1"/>
</dbReference>
<dbReference type="SUPFAM" id="SSF46689">
    <property type="entry name" value="Homeodomain-like"/>
    <property type="match status" value="2"/>
</dbReference>
<comment type="caution">
    <text evidence="5">The sequence shown here is derived from an EMBL/GenBank/DDBJ whole genome shotgun (WGS) entry which is preliminary data.</text>
</comment>
<evidence type="ECO:0000256" key="3">
    <source>
        <dbReference type="ARBA" id="ARBA00023163"/>
    </source>
</evidence>
<protein>
    <submittedName>
        <fullName evidence="5">AraC family transcriptional regulator</fullName>
    </submittedName>
</protein>
<dbReference type="Gene3D" id="1.10.10.60">
    <property type="entry name" value="Homeodomain-like"/>
    <property type="match status" value="2"/>
</dbReference>
<dbReference type="Gene3D" id="3.20.80.10">
    <property type="entry name" value="Regulatory factor, effector binding domain"/>
    <property type="match status" value="1"/>
</dbReference>
<dbReference type="AlphaFoldDB" id="A0A8J6M2N6"/>
<dbReference type="PANTHER" id="PTHR40055">
    <property type="entry name" value="TRANSCRIPTIONAL REGULATOR YGIV-RELATED"/>
    <property type="match status" value="1"/>
</dbReference>
<evidence type="ECO:0000256" key="1">
    <source>
        <dbReference type="ARBA" id="ARBA00023015"/>
    </source>
</evidence>
<keyword evidence="3" id="KW-0804">Transcription</keyword>
<evidence type="ECO:0000313" key="6">
    <source>
        <dbReference type="Proteomes" id="UP000601768"/>
    </source>
</evidence>
<evidence type="ECO:0000313" key="5">
    <source>
        <dbReference type="EMBL" id="MBC3764601.1"/>
    </source>
</evidence>
<dbReference type="RefSeq" id="WP_186505064.1">
    <property type="nucleotide sequence ID" value="NZ_JACNEP010000001.1"/>
</dbReference>
<dbReference type="SUPFAM" id="SSF55136">
    <property type="entry name" value="Probable bacterial effector-binding domain"/>
    <property type="match status" value="1"/>
</dbReference>
<reference evidence="5" key="2">
    <citation type="submission" date="2020-08" db="EMBL/GenBank/DDBJ databases">
        <authorList>
            <person name="Lai Q."/>
        </authorList>
    </citation>
    <scope>NUCLEOTIDE SEQUENCE</scope>
    <source>
        <strain evidence="5">S27-2</strain>
    </source>
</reference>